<evidence type="ECO:0000313" key="3">
    <source>
        <dbReference type="Proteomes" id="UP000694904"/>
    </source>
</evidence>
<evidence type="ECO:0000256" key="2">
    <source>
        <dbReference type="SAM" id="Phobius"/>
    </source>
</evidence>
<feature type="region of interest" description="Disordered" evidence="1">
    <location>
        <begin position="1"/>
        <end position="22"/>
    </location>
</feature>
<proteinExistence type="predicted"/>
<reference evidence="3" key="2">
    <citation type="journal article" date="2016" name="G3 (Bethesda)">
        <title>Genome Evolution in Three Species of Cactophilic Drosophila.</title>
        <authorList>
            <person name="Sanchez-Flores A."/>
            <person name="Penazola F."/>
            <person name="Carpinteyro-Ponce J."/>
            <person name="Nazario-Yepiz N."/>
            <person name="Abreu-Goodger C."/>
            <person name="Machado C.A."/>
            <person name="Markow T.A."/>
        </authorList>
    </citation>
    <scope>NUCLEOTIDE SEQUENCE [LARGE SCALE GENOMIC DNA]</scope>
</reference>
<organism evidence="3 4">
    <name type="scientific">Drosophila arizonae</name>
    <name type="common">Fruit fly</name>
    <dbReference type="NCBI Taxonomy" id="7263"/>
    <lineage>
        <taxon>Eukaryota</taxon>
        <taxon>Metazoa</taxon>
        <taxon>Ecdysozoa</taxon>
        <taxon>Arthropoda</taxon>
        <taxon>Hexapoda</taxon>
        <taxon>Insecta</taxon>
        <taxon>Pterygota</taxon>
        <taxon>Neoptera</taxon>
        <taxon>Endopterygota</taxon>
        <taxon>Diptera</taxon>
        <taxon>Brachycera</taxon>
        <taxon>Muscomorpha</taxon>
        <taxon>Ephydroidea</taxon>
        <taxon>Drosophilidae</taxon>
        <taxon>Drosophila</taxon>
    </lineage>
</organism>
<name>A0ABM1P5I5_DROAR</name>
<feature type="compositionally biased region" description="Low complexity" evidence="1">
    <location>
        <begin position="1"/>
        <end position="18"/>
    </location>
</feature>
<keyword evidence="3" id="KW-1185">Reference proteome</keyword>
<feature type="transmembrane region" description="Helical" evidence="2">
    <location>
        <begin position="90"/>
        <end position="111"/>
    </location>
</feature>
<evidence type="ECO:0000313" key="4">
    <source>
        <dbReference type="RefSeq" id="XP_017862471.1"/>
    </source>
</evidence>
<accession>A0ABM1P5I5</accession>
<protein>
    <submittedName>
        <fullName evidence="4">Uncharacterized protein LOC108613486</fullName>
    </submittedName>
</protein>
<keyword evidence="2" id="KW-0472">Membrane</keyword>
<gene>
    <name evidence="4" type="primary">LOC108613486</name>
</gene>
<reference evidence="4" key="3">
    <citation type="submission" date="2025-08" db="UniProtKB">
        <authorList>
            <consortium name="RefSeq"/>
        </authorList>
    </citation>
    <scope>IDENTIFICATION</scope>
    <source>
        <tissue evidence="4">Whole organism</tissue>
    </source>
</reference>
<keyword evidence="2" id="KW-1133">Transmembrane helix</keyword>
<reference evidence="3" key="1">
    <citation type="journal article" date="1997" name="Nucleic Acids Res.">
        <title>tRNAscan-SE: a program for improved detection of transfer RNA genes in genomic sequence.</title>
        <authorList>
            <person name="Lowe T.M."/>
            <person name="Eddy S.R."/>
        </authorList>
    </citation>
    <scope>NUCLEOTIDE SEQUENCE [LARGE SCALE GENOMIC DNA]</scope>
</reference>
<dbReference type="GeneID" id="108613486"/>
<evidence type="ECO:0000256" key="1">
    <source>
        <dbReference type="SAM" id="MobiDB-lite"/>
    </source>
</evidence>
<sequence>MASPRGPSSPRSPRPLTRVRSKVVGSQTENLRDLFEMMYCSDNRETSDEDLKFINESFDLYMSTDKDFNQVETAELHPVRVFIQEPRSKICSYLYVLMGFTLFTGFFSWLADIQT</sequence>
<keyword evidence="2" id="KW-0812">Transmembrane</keyword>
<dbReference type="Proteomes" id="UP000694904">
    <property type="component" value="Chromosome 4"/>
</dbReference>
<dbReference type="RefSeq" id="XP_017862471.1">
    <property type="nucleotide sequence ID" value="XM_018006982.1"/>
</dbReference>